<keyword evidence="4 6" id="KW-1133">Transmembrane helix</keyword>
<dbReference type="PANTHER" id="PTHR43478:SF1">
    <property type="entry name" value="NA+_H+ ANTIPORTER NHAC-LIKE C-TERMINAL DOMAIN-CONTAINING PROTEIN"/>
    <property type="match status" value="1"/>
</dbReference>
<comment type="caution">
    <text evidence="8">The sequence shown here is derived from an EMBL/GenBank/DDBJ whole genome shotgun (WGS) entry which is preliminary data.</text>
</comment>
<organism evidence="8 9">
    <name type="scientific">Arenibacter certesii</name>
    <dbReference type="NCBI Taxonomy" id="228955"/>
    <lineage>
        <taxon>Bacteria</taxon>
        <taxon>Pseudomonadati</taxon>
        <taxon>Bacteroidota</taxon>
        <taxon>Flavobacteriia</taxon>
        <taxon>Flavobacteriales</taxon>
        <taxon>Flavobacteriaceae</taxon>
        <taxon>Arenibacter</taxon>
    </lineage>
</organism>
<evidence type="ECO:0000313" key="8">
    <source>
        <dbReference type="EMBL" id="GGW47446.1"/>
    </source>
</evidence>
<feature type="transmembrane region" description="Helical" evidence="6">
    <location>
        <begin position="311"/>
        <end position="329"/>
    </location>
</feature>
<dbReference type="RefSeq" id="WP_026814520.1">
    <property type="nucleotide sequence ID" value="NZ_BMWP01000032.1"/>
</dbReference>
<evidence type="ECO:0000256" key="2">
    <source>
        <dbReference type="ARBA" id="ARBA00022475"/>
    </source>
</evidence>
<dbReference type="Pfam" id="PF03553">
    <property type="entry name" value="Na_H_antiporter"/>
    <property type="match status" value="1"/>
</dbReference>
<dbReference type="InterPro" id="IPR018461">
    <property type="entry name" value="Na/H_Antiport_NhaC-like_C"/>
</dbReference>
<feature type="transmembrane region" description="Helical" evidence="6">
    <location>
        <begin position="161"/>
        <end position="187"/>
    </location>
</feature>
<gene>
    <name evidence="8" type="ORF">GCM10007383_34360</name>
</gene>
<dbReference type="PANTHER" id="PTHR43478">
    <property type="entry name" value="NA+/H+ ANTIPORTER-RELATED"/>
    <property type="match status" value="1"/>
</dbReference>
<protein>
    <submittedName>
        <fullName evidence="8">Sodium:proton antiporter</fullName>
    </submittedName>
</protein>
<keyword evidence="3 6" id="KW-0812">Transmembrane</keyword>
<keyword evidence="2" id="KW-1003">Cell membrane</keyword>
<feature type="transmembrane region" description="Helical" evidence="6">
    <location>
        <begin position="112"/>
        <end position="140"/>
    </location>
</feature>
<dbReference type="EMBL" id="BMWP01000032">
    <property type="protein sequence ID" value="GGW47446.1"/>
    <property type="molecule type" value="Genomic_DNA"/>
</dbReference>
<feature type="transmembrane region" description="Helical" evidence="6">
    <location>
        <begin position="341"/>
        <end position="362"/>
    </location>
</feature>
<reference evidence="8" key="2">
    <citation type="submission" date="2020-09" db="EMBL/GenBank/DDBJ databases">
        <authorList>
            <person name="Sun Q."/>
            <person name="Kim S."/>
        </authorList>
    </citation>
    <scope>NUCLEOTIDE SEQUENCE</scope>
    <source>
        <strain evidence="8">KCTC 12113</strain>
    </source>
</reference>
<keyword evidence="9" id="KW-1185">Reference proteome</keyword>
<feature type="transmembrane region" description="Helical" evidence="6">
    <location>
        <begin position="471"/>
        <end position="492"/>
    </location>
</feature>
<feature type="transmembrane region" description="Helical" evidence="6">
    <location>
        <begin position="199"/>
        <end position="217"/>
    </location>
</feature>
<evidence type="ECO:0000259" key="7">
    <source>
        <dbReference type="Pfam" id="PF03553"/>
    </source>
</evidence>
<feature type="domain" description="Na+/H+ antiporter NhaC-like C-terminal" evidence="7">
    <location>
        <begin position="190"/>
        <end position="490"/>
    </location>
</feature>
<feature type="transmembrane region" description="Helical" evidence="6">
    <location>
        <begin position="25"/>
        <end position="46"/>
    </location>
</feature>
<evidence type="ECO:0000256" key="1">
    <source>
        <dbReference type="ARBA" id="ARBA00004651"/>
    </source>
</evidence>
<proteinExistence type="predicted"/>
<feature type="transmembrane region" description="Helical" evidence="6">
    <location>
        <begin position="382"/>
        <end position="401"/>
    </location>
</feature>
<name>A0A918MQF8_9FLAO</name>
<dbReference type="Proteomes" id="UP000634668">
    <property type="component" value="Unassembled WGS sequence"/>
</dbReference>
<evidence type="ECO:0000313" key="9">
    <source>
        <dbReference type="Proteomes" id="UP000634668"/>
    </source>
</evidence>
<feature type="transmembrane region" description="Helical" evidence="6">
    <location>
        <begin position="67"/>
        <end position="85"/>
    </location>
</feature>
<evidence type="ECO:0000256" key="4">
    <source>
        <dbReference type="ARBA" id="ARBA00022989"/>
    </source>
</evidence>
<evidence type="ECO:0000256" key="6">
    <source>
        <dbReference type="SAM" id="Phobius"/>
    </source>
</evidence>
<evidence type="ECO:0000256" key="3">
    <source>
        <dbReference type="ARBA" id="ARBA00022692"/>
    </source>
</evidence>
<keyword evidence="5 6" id="KW-0472">Membrane</keyword>
<sequence>MDNYGFLSILPPVIAIILALRTKQVYIALLFGIWFSWIIIHDWNFLTGTLATVEGLVNVFKSPGNTRTIMFSALVGALLLFIQYSKGVEGFINVLNKVIRYFEKKQTGYSRVVVQLMALLTGMLLFVETSISSLTVGTLYRPVFDKLRIPREKLAYIADSSSAPSSILIPFNAWGAFIMGLLLAQGIEDPFGTMLSSMAYNFYPILAILFVFLVIILNKDIGPMAKAEKRTLETGKLMNDNAQPMLSSTVTSFESKKGIKAKAYNMIVPLATMVLMMPFFLAYTGWDAVPDAISFGDHVFKAIGNGSGSSSVLYSVLTAILVAMVLYRSQRIMKTKEMVELALKGISELMPLALLMLLAFAIGDASNTLGTGQFVANWSKEWLSPAFLPAIIFVISSFIAFSTGTSWGTFAIMMAIAVPMADIHGVPLPFVVAATLGGGIFGDHCSPISDTSIISSMASGSDHIDHINTQMPYALIGGIVTVVLYVILGLIII</sequence>
<evidence type="ECO:0000256" key="5">
    <source>
        <dbReference type="ARBA" id="ARBA00023136"/>
    </source>
</evidence>
<dbReference type="AlphaFoldDB" id="A0A918MQF8"/>
<dbReference type="GO" id="GO:0005886">
    <property type="term" value="C:plasma membrane"/>
    <property type="evidence" value="ECO:0007669"/>
    <property type="project" value="UniProtKB-SubCell"/>
</dbReference>
<reference evidence="8" key="1">
    <citation type="journal article" date="2014" name="Int. J. Syst. Evol. Microbiol.">
        <title>Complete genome sequence of Corynebacterium casei LMG S-19264T (=DSM 44701T), isolated from a smear-ripened cheese.</title>
        <authorList>
            <consortium name="US DOE Joint Genome Institute (JGI-PGF)"/>
            <person name="Walter F."/>
            <person name="Albersmeier A."/>
            <person name="Kalinowski J."/>
            <person name="Ruckert C."/>
        </authorList>
    </citation>
    <scope>NUCLEOTIDE SEQUENCE</scope>
    <source>
        <strain evidence="8">KCTC 12113</strain>
    </source>
</reference>
<comment type="subcellular location">
    <subcellularLocation>
        <location evidence="1">Cell membrane</location>
        <topology evidence="1">Multi-pass membrane protein</topology>
    </subcellularLocation>
</comment>
<accession>A0A918MQF8</accession>
<feature type="transmembrane region" description="Helical" evidence="6">
    <location>
        <begin position="263"/>
        <end position="286"/>
    </location>
</feature>